<dbReference type="InterPro" id="IPR005225">
    <property type="entry name" value="Small_GTP-bd"/>
</dbReference>
<organism evidence="6 7">
    <name type="scientific">Selenomonas ruminantium</name>
    <dbReference type="NCBI Taxonomy" id="971"/>
    <lineage>
        <taxon>Bacteria</taxon>
        <taxon>Bacillati</taxon>
        <taxon>Bacillota</taxon>
        <taxon>Negativicutes</taxon>
        <taxon>Selenomonadales</taxon>
        <taxon>Selenomonadaceae</taxon>
        <taxon>Selenomonas</taxon>
    </lineage>
</organism>
<dbReference type="InterPro" id="IPR006073">
    <property type="entry name" value="GTP-bd"/>
</dbReference>
<sequence>MSLNDTPRANRLHIGLFGKRNSGKSSLVNALTGQQVATVSAVPGTTTDPVYKAMELHGIGPVVFIDTAGFDDVGELGALRVGRTEQAAKETDIALVLFSDEDMAGECEWIKRLQAAKTPVVAVVSQADVRADGGQELSRRIQEQTGLTPLVVSAAEKSGLDALRAEMIRQLPEDYAAESITAGLCAAGDTVLLVMPQDIQAPKGRLILPQVQTLRELLDRHCHVLCCTTDEMAATLALLKEPPQLIITDSQAFRSVHAQKPAASRLTSFSVLFAGYKGDIAYFAASARKLLELPADAHILIAEACTHRPLTEDIGRVKLPQLLRKRLGGQLEITVTAGRDFPADLRQAGIDFVIHCGACMFNRKYVLSRVEACRRQGVPMSNYGIAIAALLGILDDVEMLGGENDRQEICQSHANTVQ</sequence>
<dbReference type="CDD" id="cd00880">
    <property type="entry name" value="Era_like"/>
    <property type="match status" value="1"/>
</dbReference>
<dbReference type="GO" id="GO:0005737">
    <property type="term" value="C:cytoplasm"/>
    <property type="evidence" value="ECO:0007669"/>
    <property type="project" value="TreeGrafter"/>
</dbReference>
<dbReference type="GO" id="GO:0030488">
    <property type="term" value="P:tRNA methylation"/>
    <property type="evidence" value="ECO:0007669"/>
    <property type="project" value="TreeGrafter"/>
</dbReference>
<evidence type="ECO:0000256" key="1">
    <source>
        <dbReference type="ARBA" id="ARBA00022741"/>
    </source>
</evidence>
<feature type="domain" description="Hydrogen maturase F tetramerization" evidence="5">
    <location>
        <begin position="282"/>
        <end position="395"/>
    </location>
</feature>
<gene>
    <name evidence="6" type="ORF">SAMN04487861_11812</name>
</gene>
<dbReference type="OrthoDB" id="9811338at2"/>
<evidence type="ECO:0000313" key="7">
    <source>
        <dbReference type="Proteomes" id="UP000183639"/>
    </source>
</evidence>
<proteinExistence type="predicted"/>
<reference evidence="6 7" key="1">
    <citation type="submission" date="2016-10" db="EMBL/GenBank/DDBJ databases">
        <authorList>
            <person name="de Groot N.N."/>
        </authorList>
    </citation>
    <scope>NUCLEOTIDE SEQUENCE [LARGE SCALE GENOMIC DNA]</scope>
    <source>
        <strain evidence="6 7">Z108</strain>
    </source>
</reference>
<evidence type="ECO:0000256" key="2">
    <source>
        <dbReference type="ARBA" id="ARBA00023134"/>
    </source>
</evidence>
<dbReference type="NCBIfam" id="TIGR03918">
    <property type="entry name" value="GTP_HydF"/>
    <property type="match status" value="1"/>
</dbReference>
<dbReference type="AlphaFoldDB" id="A0A1I3FXC6"/>
<evidence type="ECO:0000313" key="6">
    <source>
        <dbReference type="EMBL" id="SFI15876.1"/>
    </source>
</evidence>
<dbReference type="NCBIfam" id="TIGR00231">
    <property type="entry name" value="small_GTP"/>
    <property type="match status" value="1"/>
</dbReference>
<keyword evidence="1" id="KW-0547">Nucleotide-binding</keyword>
<dbReference type="SUPFAM" id="SSF52540">
    <property type="entry name" value="P-loop containing nucleoside triphosphate hydrolases"/>
    <property type="match status" value="1"/>
</dbReference>
<dbReference type="InterPro" id="IPR027417">
    <property type="entry name" value="P-loop_NTPase"/>
</dbReference>
<dbReference type="InterPro" id="IPR040644">
    <property type="entry name" value="HydF_tetramer"/>
</dbReference>
<dbReference type="InterPro" id="IPR041606">
    <property type="entry name" value="HydF_dimer"/>
</dbReference>
<feature type="domain" description="G" evidence="3">
    <location>
        <begin position="14"/>
        <end position="124"/>
    </location>
</feature>
<feature type="domain" description="Hydrogen maturase F dimerization" evidence="4">
    <location>
        <begin position="182"/>
        <end position="278"/>
    </location>
</feature>
<name>A0A1I3FXC6_SELRU</name>
<dbReference type="PANTHER" id="PTHR42714:SF6">
    <property type="entry name" value="TRANSLATION INITIATION FACTOR IF-2"/>
    <property type="match status" value="1"/>
</dbReference>
<dbReference type="InterPro" id="IPR023873">
    <property type="entry name" value="FeFe-hyd_GTPase_HydF"/>
</dbReference>
<dbReference type="PANTHER" id="PTHR42714">
    <property type="entry name" value="TRNA MODIFICATION GTPASE GTPBP3"/>
    <property type="match status" value="1"/>
</dbReference>
<dbReference type="RefSeq" id="WP_075444558.1">
    <property type="nucleotide sequence ID" value="NZ_FOQK01000018.1"/>
</dbReference>
<evidence type="ECO:0000259" key="3">
    <source>
        <dbReference type="Pfam" id="PF01926"/>
    </source>
</evidence>
<dbReference type="Proteomes" id="UP000183639">
    <property type="component" value="Unassembled WGS sequence"/>
</dbReference>
<protein>
    <submittedName>
        <fullName evidence="6">Iron-only hydrogenase maturation protein HydF</fullName>
    </submittedName>
</protein>
<dbReference type="GO" id="GO:0002098">
    <property type="term" value="P:tRNA wobble uridine modification"/>
    <property type="evidence" value="ECO:0007669"/>
    <property type="project" value="TreeGrafter"/>
</dbReference>
<dbReference type="Gene3D" id="3.40.50.11420">
    <property type="match status" value="1"/>
</dbReference>
<evidence type="ECO:0000259" key="4">
    <source>
        <dbReference type="Pfam" id="PF18128"/>
    </source>
</evidence>
<evidence type="ECO:0000259" key="5">
    <source>
        <dbReference type="Pfam" id="PF18133"/>
    </source>
</evidence>
<keyword evidence="2" id="KW-0342">GTP-binding</keyword>
<dbReference type="GO" id="GO:0005525">
    <property type="term" value="F:GTP binding"/>
    <property type="evidence" value="ECO:0007669"/>
    <property type="project" value="UniProtKB-KW"/>
</dbReference>
<accession>A0A1I3FXC6</accession>
<dbReference type="Pfam" id="PF18128">
    <property type="entry name" value="HydF_dimer"/>
    <property type="match status" value="1"/>
</dbReference>
<dbReference type="Gene3D" id="3.40.50.300">
    <property type="entry name" value="P-loop containing nucleotide triphosphate hydrolases"/>
    <property type="match status" value="1"/>
</dbReference>
<dbReference type="Pfam" id="PF01926">
    <property type="entry name" value="MMR_HSR1"/>
    <property type="match status" value="1"/>
</dbReference>
<dbReference type="Pfam" id="PF18133">
    <property type="entry name" value="HydF_tetramer"/>
    <property type="match status" value="1"/>
</dbReference>
<dbReference type="EMBL" id="FOQK01000018">
    <property type="protein sequence ID" value="SFI15876.1"/>
    <property type="molecule type" value="Genomic_DNA"/>
</dbReference>
<dbReference type="Gene3D" id="3.40.50.11410">
    <property type="match status" value="1"/>
</dbReference>